<keyword evidence="2" id="KW-1185">Reference proteome</keyword>
<name>A0ABR3IN47_LOXSC</name>
<reference evidence="1 2" key="1">
    <citation type="submission" date="2024-06" db="EMBL/GenBank/DDBJ databases">
        <title>A chromosome-level genome assembly of beet webworm, Loxostege sticticalis.</title>
        <authorList>
            <person name="Zhang Y."/>
        </authorList>
    </citation>
    <scope>NUCLEOTIDE SEQUENCE [LARGE SCALE GENOMIC DNA]</scope>
    <source>
        <strain evidence="1">AQ026</strain>
        <tissue evidence="1">Whole body</tissue>
    </source>
</reference>
<protein>
    <recommendedName>
        <fullName evidence="3">Transposase</fullName>
    </recommendedName>
</protein>
<dbReference type="PANTHER" id="PTHR47326:SF1">
    <property type="entry name" value="HTH PSQ-TYPE DOMAIN-CONTAINING PROTEIN"/>
    <property type="match status" value="1"/>
</dbReference>
<dbReference type="PANTHER" id="PTHR47326">
    <property type="entry name" value="TRANSPOSABLE ELEMENT TC3 TRANSPOSASE-LIKE PROTEIN"/>
    <property type="match status" value="1"/>
</dbReference>
<comment type="caution">
    <text evidence="1">The sequence shown here is derived from an EMBL/GenBank/DDBJ whole genome shotgun (WGS) entry which is preliminary data.</text>
</comment>
<dbReference type="InterPro" id="IPR036397">
    <property type="entry name" value="RNaseH_sf"/>
</dbReference>
<evidence type="ECO:0008006" key="3">
    <source>
        <dbReference type="Google" id="ProtNLM"/>
    </source>
</evidence>
<dbReference type="Proteomes" id="UP001549920">
    <property type="component" value="Unassembled WGS sequence"/>
</dbReference>
<gene>
    <name evidence="1" type="ORF">ABMA27_000359</name>
</gene>
<sequence length="364" mass="42416">MSRHVYSNSEFYEMMLCVGAARNNSIYEARQIYRQRFIDGRPPAEQRHLPPYSVFRNMCLRLQRTGSFHADREAAGRPTSRPADVEELILEHFDENPRTSTRRAGALFGVNHMLVWHTLHEDGQHPYHFRRTQELTPADYQPRMNFCRWYRSRAEADPSFTKKVLWTDEASFTRNGILNLHNGHVWSHTNPHASSQSNFQHQWRINVWAGIYGNRVLGPIILPARFTGPVYLNLLAGEIENMLEDLPLREYMDVIFQHDGAAAHFERRVRGYLDARFPEWIGRGGPVPWPARSPDLTVVKYFVWGYVKKSVYAHECSTREEMEEKIHAAFASITPDMLQSARTSMLRRTELCLDKEGGHFKPFL</sequence>
<evidence type="ECO:0000313" key="2">
    <source>
        <dbReference type="Proteomes" id="UP001549920"/>
    </source>
</evidence>
<dbReference type="EMBL" id="JBEUOH010000001">
    <property type="protein sequence ID" value="KAL0902505.1"/>
    <property type="molecule type" value="Genomic_DNA"/>
</dbReference>
<proteinExistence type="predicted"/>
<dbReference type="Gene3D" id="3.30.420.10">
    <property type="entry name" value="Ribonuclease H-like superfamily/Ribonuclease H"/>
    <property type="match status" value="1"/>
</dbReference>
<accession>A0ABR3IN47</accession>
<organism evidence="1 2">
    <name type="scientific">Loxostege sticticalis</name>
    <name type="common">Beet webworm moth</name>
    <dbReference type="NCBI Taxonomy" id="481309"/>
    <lineage>
        <taxon>Eukaryota</taxon>
        <taxon>Metazoa</taxon>
        <taxon>Ecdysozoa</taxon>
        <taxon>Arthropoda</taxon>
        <taxon>Hexapoda</taxon>
        <taxon>Insecta</taxon>
        <taxon>Pterygota</taxon>
        <taxon>Neoptera</taxon>
        <taxon>Endopterygota</taxon>
        <taxon>Lepidoptera</taxon>
        <taxon>Glossata</taxon>
        <taxon>Ditrysia</taxon>
        <taxon>Pyraloidea</taxon>
        <taxon>Crambidae</taxon>
        <taxon>Pyraustinae</taxon>
        <taxon>Loxostege</taxon>
    </lineage>
</organism>
<evidence type="ECO:0000313" key="1">
    <source>
        <dbReference type="EMBL" id="KAL0902505.1"/>
    </source>
</evidence>